<comment type="cofactor">
    <cofactor evidence="7">
        <name>heme</name>
        <dbReference type="ChEBI" id="CHEBI:30413"/>
    </cofactor>
</comment>
<dbReference type="GO" id="GO:0016705">
    <property type="term" value="F:oxidoreductase activity, acting on paired donors, with incorporation or reduction of molecular oxygen"/>
    <property type="evidence" value="ECO:0007669"/>
    <property type="project" value="InterPro"/>
</dbReference>
<dbReference type="GO" id="GO:0020037">
    <property type="term" value="F:heme binding"/>
    <property type="evidence" value="ECO:0007669"/>
    <property type="project" value="InterPro"/>
</dbReference>
<dbReference type="Gene3D" id="1.10.630.10">
    <property type="entry name" value="Cytochrome P450"/>
    <property type="match status" value="1"/>
</dbReference>
<evidence type="ECO:0000256" key="3">
    <source>
        <dbReference type="ARBA" id="ARBA00022723"/>
    </source>
</evidence>
<dbReference type="CDD" id="cd20620">
    <property type="entry name" value="CYP132-like"/>
    <property type="match status" value="1"/>
</dbReference>
<evidence type="ECO:0000313" key="9">
    <source>
        <dbReference type="EMBL" id="PQV63569.1"/>
    </source>
</evidence>
<comment type="caution">
    <text evidence="9">The sequence shown here is derived from an EMBL/GenBank/DDBJ whole genome shotgun (WGS) entry which is preliminary data.</text>
</comment>
<evidence type="ECO:0000256" key="1">
    <source>
        <dbReference type="ARBA" id="ARBA00010617"/>
    </source>
</evidence>
<evidence type="ECO:0000313" key="10">
    <source>
        <dbReference type="Proteomes" id="UP000237684"/>
    </source>
</evidence>
<feature type="binding site" description="axial binding residue" evidence="7">
    <location>
        <position position="394"/>
    </location>
    <ligand>
        <name>heme</name>
        <dbReference type="ChEBI" id="CHEBI:30413"/>
    </ligand>
    <ligandPart>
        <name>Fe</name>
        <dbReference type="ChEBI" id="CHEBI:18248"/>
    </ligandPart>
</feature>
<dbReference type="PRINTS" id="PR00463">
    <property type="entry name" value="EP450I"/>
</dbReference>
<reference evidence="9 10" key="1">
    <citation type="journal article" date="2018" name="Syst. Appl. Microbiol.">
        <title>Abditibacterium utsteinense sp. nov., the first cultivated member of candidate phylum FBP, isolated from ice-free Antarctic soil samples.</title>
        <authorList>
            <person name="Tahon G."/>
            <person name="Tytgat B."/>
            <person name="Lebbe L."/>
            <person name="Carlier A."/>
            <person name="Willems A."/>
        </authorList>
    </citation>
    <scope>NUCLEOTIDE SEQUENCE [LARGE SCALE GENOMIC DNA]</scope>
    <source>
        <strain evidence="9 10">LMG 29911</strain>
    </source>
</reference>
<dbReference type="PROSITE" id="PS00086">
    <property type="entry name" value="CYTOCHROME_P450"/>
    <property type="match status" value="1"/>
</dbReference>
<evidence type="ECO:0000256" key="2">
    <source>
        <dbReference type="ARBA" id="ARBA00022617"/>
    </source>
</evidence>
<dbReference type="FunCoup" id="A0A2S8SS58">
    <property type="interactions" value="231"/>
</dbReference>
<dbReference type="Pfam" id="PF00067">
    <property type="entry name" value="p450"/>
    <property type="match status" value="1"/>
</dbReference>
<sequence>MPSCMTESLSLARPAPGPKTLGVVNYGVGFVRDPFATLNETTRRFGPIVRFELGGRCLHLIHEPKHVQHVLIDNNRNYEKSTPFGILKLMFGRGLLFNEGASWFAQRRLLQPSFQPRQFAALSEGIADVISSTVGDWPRVEGAETDIEENMSHLTHKIIGQMLFGTELSPNLANVLESIGSKFTFFMGNLPRTPQNAAYRDLARRVDAEIYATIAQRRAANAVNDDMLGILMTARDKETGEGMSDTQLRDEIVTLLFSGFDTTSRTLSWVFHALAENPAIETALHEETDRVLQGRAPRPSDLANLPYTQMVIKETMRLFPANPIIGRSAKNDDEIDGHFIPGGSFITLSPYLVQRSPKFWENPEVFDPYRFSPEREKQIEKFAYFPFGGGPRQCIGKGLAMTTLPLAIATIAARYRFASVPGVEIKHDIKVTFQSRNGIRATRHLRPAFGA</sequence>
<dbReference type="Proteomes" id="UP000237684">
    <property type="component" value="Unassembled WGS sequence"/>
</dbReference>
<dbReference type="GO" id="GO:0004497">
    <property type="term" value="F:monooxygenase activity"/>
    <property type="evidence" value="ECO:0007669"/>
    <property type="project" value="UniProtKB-KW"/>
</dbReference>
<keyword evidence="10" id="KW-1185">Reference proteome</keyword>
<evidence type="ECO:0000256" key="6">
    <source>
        <dbReference type="ARBA" id="ARBA00023033"/>
    </source>
</evidence>
<comment type="similarity">
    <text evidence="1 8">Belongs to the cytochrome P450 family.</text>
</comment>
<protein>
    <submittedName>
        <fullName evidence="9">Cytochrome P450</fullName>
    </submittedName>
</protein>
<dbReference type="InterPro" id="IPR036396">
    <property type="entry name" value="Cyt_P450_sf"/>
</dbReference>
<dbReference type="InterPro" id="IPR050196">
    <property type="entry name" value="Cytochrome_P450_Monoox"/>
</dbReference>
<dbReference type="InParanoid" id="A0A2S8SS58"/>
<organism evidence="9 10">
    <name type="scientific">Abditibacterium utsteinense</name>
    <dbReference type="NCBI Taxonomy" id="1960156"/>
    <lineage>
        <taxon>Bacteria</taxon>
        <taxon>Pseudomonadati</taxon>
        <taxon>Abditibacteriota</taxon>
        <taxon>Abditibacteriia</taxon>
        <taxon>Abditibacteriales</taxon>
        <taxon>Abditibacteriaceae</taxon>
        <taxon>Abditibacterium</taxon>
    </lineage>
</organism>
<dbReference type="GO" id="GO:0005506">
    <property type="term" value="F:iron ion binding"/>
    <property type="evidence" value="ECO:0007669"/>
    <property type="project" value="InterPro"/>
</dbReference>
<dbReference type="PANTHER" id="PTHR24291">
    <property type="entry name" value="CYTOCHROME P450 FAMILY 4"/>
    <property type="match status" value="1"/>
</dbReference>
<evidence type="ECO:0000256" key="4">
    <source>
        <dbReference type="ARBA" id="ARBA00023002"/>
    </source>
</evidence>
<evidence type="ECO:0000256" key="8">
    <source>
        <dbReference type="RuleBase" id="RU000461"/>
    </source>
</evidence>
<keyword evidence="6 8" id="KW-0503">Monooxygenase</keyword>
<keyword evidence="4 8" id="KW-0560">Oxidoreductase</keyword>
<dbReference type="InterPro" id="IPR001128">
    <property type="entry name" value="Cyt_P450"/>
</dbReference>
<evidence type="ECO:0000256" key="7">
    <source>
        <dbReference type="PIRSR" id="PIRSR602401-1"/>
    </source>
</evidence>
<keyword evidence="2 7" id="KW-0349">Heme</keyword>
<dbReference type="PANTHER" id="PTHR24291:SF50">
    <property type="entry name" value="BIFUNCTIONAL ALBAFLAVENONE MONOOXYGENASE_TERPENE SYNTHASE"/>
    <property type="match status" value="1"/>
</dbReference>
<dbReference type="AlphaFoldDB" id="A0A2S8SS58"/>
<dbReference type="InterPro" id="IPR002401">
    <property type="entry name" value="Cyt_P450_E_grp-I"/>
</dbReference>
<evidence type="ECO:0000256" key="5">
    <source>
        <dbReference type="ARBA" id="ARBA00023004"/>
    </source>
</evidence>
<keyword evidence="3 7" id="KW-0479">Metal-binding</keyword>
<dbReference type="EMBL" id="NIGF01000010">
    <property type="protein sequence ID" value="PQV63569.1"/>
    <property type="molecule type" value="Genomic_DNA"/>
</dbReference>
<keyword evidence="5 7" id="KW-0408">Iron</keyword>
<dbReference type="SUPFAM" id="SSF48264">
    <property type="entry name" value="Cytochrome P450"/>
    <property type="match status" value="1"/>
</dbReference>
<dbReference type="InterPro" id="IPR017972">
    <property type="entry name" value="Cyt_P450_CS"/>
</dbReference>
<dbReference type="PRINTS" id="PR00385">
    <property type="entry name" value="P450"/>
</dbReference>
<gene>
    <name evidence="9" type="ORF">B1R32_11032</name>
</gene>
<accession>A0A2S8SS58</accession>
<name>A0A2S8SS58_9BACT</name>
<proteinExistence type="inferred from homology"/>